<evidence type="ECO:0000256" key="3">
    <source>
        <dbReference type="ARBA" id="ARBA00022490"/>
    </source>
</evidence>
<evidence type="ECO:0000256" key="14">
    <source>
        <dbReference type="RuleBase" id="RU000304"/>
    </source>
</evidence>
<keyword evidence="9 13" id="KW-0067">ATP-binding</keyword>
<dbReference type="Proteomes" id="UP001279734">
    <property type="component" value="Unassembled WGS sequence"/>
</dbReference>
<dbReference type="SMART" id="SM00220">
    <property type="entry name" value="S_TKc"/>
    <property type="match status" value="1"/>
</dbReference>
<dbReference type="AlphaFoldDB" id="A0AAD3T9T7"/>
<keyword evidence="7 13" id="KW-0547">Nucleotide-binding</keyword>
<comment type="catalytic activity">
    <reaction evidence="11">
        <text>L-seryl-[protein] + ATP = O-phospho-L-seryl-[protein] + ADP + H(+)</text>
        <dbReference type="Rhea" id="RHEA:17989"/>
        <dbReference type="Rhea" id="RHEA-COMP:9863"/>
        <dbReference type="Rhea" id="RHEA-COMP:11604"/>
        <dbReference type="ChEBI" id="CHEBI:15378"/>
        <dbReference type="ChEBI" id="CHEBI:29999"/>
        <dbReference type="ChEBI" id="CHEBI:30616"/>
        <dbReference type="ChEBI" id="CHEBI:83421"/>
        <dbReference type="ChEBI" id="CHEBI:456216"/>
        <dbReference type="EC" id="2.7.11.1"/>
    </reaction>
</comment>
<feature type="region of interest" description="Disordered" evidence="15">
    <location>
        <begin position="19"/>
        <end position="40"/>
    </location>
</feature>
<comment type="similarity">
    <text evidence="14">Belongs to the protein kinase superfamily.</text>
</comment>
<gene>
    <name evidence="17" type="ORF">Nepgr_027126</name>
</gene>
<evidence type="ECO:0000313" key="18">
    <source>
        <dbReference type="Proteomes" id="UP001279734"/>
    </source>
</evidence>
<dbReference type="PROSITE" id="PS00107">
    <property type="entry name" value="PROTEIN_KINASE_ATP"/>
    <property type="match status" value="1"/>
</dbReference>
<keyword evidence="18" id="KW-1185">Reference proteome</keyword>
<evidence type="ECO:0000256" key="6">
    <source>
        <dbReference type="ARBA" id="ARBA00022679"/>
    </source>
</evidence>
<dbReference type="InterPro" id="IPR001245">
    <property type="entry name" value="Ser-Thr/Tyr_kinase_cat_dom"/>
</dbReference>
<evidence type="ECO:0000256" key="13">
    <source>
        <dbReference type="PROSITE-ProRule" id="PRU10141"/>
    </source>
</evidence>
<dbReference type="GO" id="GO:0005737">
    <property type="term" value="C:cytoplasm"/>
    <property type="evidence" value="ECO:0007669"/>
    <property type="project" value="UniProtKB-SubCell"/>
</dbReference>
<dbReference type="PANTHER" id="PTHR47987">
    <property type="entry name" value="OS08G0249100 PROTEIN"/>
    <property type="match status" value="1"/>
</dbReference>
<dbReference type="PANTHER" id="PTHR47987:SF7">
    <property type="entry name" value="PROTEIN KINASE SUPERFAMILY PROTEIN"/>
    <property type="match status" value="1"/>
</dbReference>
<evidence type="ECO:0000256" key="12">
    <source>
        <dbReference type="ARBA" id="ARBA00063228"/>
    </source>
</evidence>
<dbReference type="GO" id="GO:0051020">
    <property type="term" value="F:GTPase binding"/>
    <property type="evidence" value="ECO:0007669"/>
    <property type="project" value="UniProtKB-ARBA"/>
</dbReference>
<keyword evidence="4 14" id="KW-0723">Serine/threonine-protein kinase</keyword>
<organism evidence="17 18">
    <name type="scientific">Nepenthes gracilis</name>
    <name type="common">Slender pitcher plant</name>
    <dbReference type="NCBI Taxonomy" id="150966"/>
    <lineage>
        <taxon>Eukaryota</taxon>
        <taxon>Viridiplantae</taxon>
        <taxon>Streptophyta</taxon>
        <taxon>Embryophyta</taxon>
        <taxon>Tracheophyta</taxon>
        <taxon>Spermatophyta</taxon>
        <taxon>Magnoliopsida</taxon>
        <taxon>eudicotyledons</taxon>
        <taxon>Gunneridae</taxon>
        <taxon>Pentapetalae</taxon>
        <taxon>Caryophyllales</taxon>
        <taxon>Nepenthaceae</taxon>
        <taxon>Nepenthes</taxon>
    </lineage>
</organism>
<dbReference type="Gene3D" id="1.10.510.10">
    <property type="entry name" value="Transferase(Phosphotransferase) domain 1"/>
    <property type="match status" value="1"/>
</dbReference>
<evidence type="ECO:0000256" key="2">
    <source>
        <dbReference type="ARBA" id="ARBA00012513"/>
    </source>
</evidence>
<dbReference type="GO" id="GO:0005524">
    <property type="term" value="F:ATP binding"/>
    <property type="evidence" value="ECO:0007669"/>
    <property type="project" value="UniProtKB-UniRule"/>
</dbReference>
<dbReference type="GO" id="GO:0004674">
    <property type="term" value="F:protein serine/threonine kinase activity"/>
    <property type="evidence" value="ECO:0007669"/>
    <property type="project" value="UniProtKB-KW"/>
</dbReference>
<evidence type="ECO:0000256" key="10">
    <source>
        <dbReference type="ARBA" id="ARBA00047899"/>
    </source>
</evidence>
<keyword evidence="6" id="KW-0808">Transferase</keyword>
<evidence type="ECO:0000256" key="8">
    <source>
        <dbReference type="ARBA" id="ARBA00022777"/>
    </source>
</evidence>
<comment type="subcellular location">
    <subcellularLocation>
        <location evidence="1">Cytoplasm</location>
    </subcellularLocation>
</comment>
<dbReference type="InterPro" id="IPR017441">
    <property type="entry name" value="Protein_kinase_ATP_BS"/>
</dbReference>
<dbReference type="InterPro" id="IPR011009">
    <property type="entry name" value="Kinase-like_dom_sf"/>
</dbReference>
<dbReference type="PROSITE" id="PS00108">
    <property type="entry name" value="PROTEIN_KINASE_ST"/>
    <property type="match status" value="1"/>
</dbReference>
<keyword evidence="5" id="KW-0597">Phosphoprotein</keyword>
<evidence type="ECO:0000256" key="5">
    <source>
        <dbReference type="ARBA" id="ARBA00022553"/>
    </source>
</evidence>
<sequence length="480" mass="53409">MEGKIELFVHAFLNPETELEDGSSKLDSSGAVDEPSSPRGVLEIPVSEASYISDEQKTTDSCNSTSTDKSTWTAHGPFSYRLPWKGFLDLVRKKSVRKFSNSTTARLTSYDISRNSLPGKLSRIRSAEERIDFGLLTVQKAKWRNFGYEELAAVTDYFSPERLLGKGGHAEVYKGCLPDGNVVAVKKLAHGEKEDDGGTRSDEERTGDFLSELGIIAHVDHPNTAKLIGFGVEGGLFLVLQFCPHGSLASHLHGSSDSLEWKIRYNVALGVAEGLSYLHHSCQRRIIHRDIKASNILLAEDYEPLISDFGLAKWLPDKWLHHVVYPIEGTFGYLAPEYFMHGLVDEKTDVFAFGVLLLELITGRHAIDSSSQSLVMWAKPLLDSDNVTELADPKLGTDYGLVEIKRAMFAASLCIHHVASCRPRMNRVVQLLRGEGGSVLEVKQKPESPRSLLLDACDLEDYTCSNYLNDLNRHRELVME</sequence>
<feature type="binding site" evidence="13">
    <location>
        <position position="187"/>
    </location>
    <ligand>
        <name>ATP</name>
        <dbReference type="ChEBI" id="CHEBI:30616"/>
    </ligand>
</feature>
<dbReference type="EMBL" id="BSYO01000029">
    <property type="protein sequence ID" value="GMH25283.1"/>
    <property type="molecule type" value="Genomic_DNA"/>
</dbReference>
<dbReference type="InterPro" id="IPR000719">
    <property type="entry name" value="Prot_kinase_dom"/>
</dbReference>
<name>A0AAD3T9T7_NEPGR</name>
<dbReference type="FunFam" id="3.30.200.20:FF:000389">
    <property type="entry name" value="Receptor-like cytosolic serine/threonine-protein kinase RBK1"/>
    <property type="match status" value="1"/>
</dbReference>
<evidence type="ECO:0000256" key="15">
    <source>
        <dbReference type="SAM" id="MobiDB-lite"/>
    </source>
</evidence>
<evidence type="ECO:0000256" key="11">
    <source>
        <dbReference type="ARBA" id="ARBA00048679"/>
    </source>
</evidence>
<accession>A0AAD3T9T7</accession>
<comment type="subunit">
    <text evidence="12">Interacts with ARAC5 and ARAC10.</text>
</comment>
<dbReference type="Gene3D" id="3.30.200.20">
    <property type="entry name" value="Phosphorylase Kinase, domain 1"/>
    <property type="match status" value="1"/>
</dbReference>
<protein>
    <recommendedName>
        <fullName evidence="2">non-specific serine/threonine protein kinase</fullName>
        <ecNumber evidence="2">2.7.11.1</ecNumber>
    </recommendedName>
</protein>
<comment type="caution">
    <text evidence="17">The sequence shown here is derived from an EMBL/GenBank/DDBJ whole genome shotgun (WGS) entry which is preliminary data.</text>
</comment>
<reference evidence="17" key="1">
    <citation type="submission" date="2023-05" db="EMBL/GenBank/DDBJ databases">
        <title>Nepenthes gracilis genome sequencing.</title>
        <authorList>
            <person name="Fukushima K."/>
        </authorList>
    </citation>
    <scope>NUCLEOTIDE SEQUENCE</scope>
    <source>
        <strain evidence="17">SING2019-196</strain>
    </source>
</reference>
<evidence type="ECO:0000313" key="17">
    <source>
        <dbReference type="EMBL" id="GMH25283.1"/>
    </source>
</evidence>
<dbReference type="Pfam" id="PF07714">
    <property type="entry name" value="PK_Tyr_Ser-Thr"/>
    <property type="match status" value="1"/>
</dbReference>
<dbReference type="EC" id="2.7.11.1" evidence="2"/>
<proteinExistence type="inferred from homology"/>
<evidence type="ECO:0000256" key="7">
    <source>
        <dbReference type="ARBA" id="ARBA00022741"/>
    </source>
</evidence>
<dbReference type="InterPro" id="IPR008271">
    <property type="entry name" value="Ser/Thr_kinase_AS"/>
</dbReference>
<evidence type="ECO:0000256" key="1">
    <source>
        <dbReference type="ARBA" id="ARBA00004496"/>
    </source>
</evidence>
<keyword evidence="3" id="KW-0963">Cytoplasm</keyword>
<evidence type="ECO:0000256" key="9">
    <source>
        <dbReference type="ARBA" id="ARBA00022840"/>
    </source>
</evidence>
<dbReference type="FunFam" id="1.10.510.10:FF:000335">
    <property type="entry name" value="receptor-like cytosolic serine/threonine-protein kinase RBK2"/>
    <property type="match status" value="1"/>
</dbReference>
<evidence type="ECO:0000259" key="16">
    <source>
        <dbReference type="PROSITE" id="PS50011"/>
    </source>
</evidence>
<dbReference type="InterPro" id="IPR046958">
    <property type="entry name" value="RBK1/2/STUNTED"/>
</dbReference>
<dbReference type="PROSITE" id="PS50011">
    <property type="entry name" value="PROTEIN_KINASE_DOM"/>
    <property type="match status" value="1"/>
</dbReference>
<dbReference type="SUPFAM" id="SSF56112">
    <property type="entry name" value="Protein kinase-like (PK-like)"/>
    <property type="match status" value="1"/>
</dbReference>
<keyword evidence="8" id="KW-0418">Kinase</keyword>
<feature type="domain" description="Protein kinase" evidence="16">
    <location>
        <begin position="158"/>
        <end position="440"/>
    </location>
</feature>
<comment type="catalytic activity">
    <reaction evidence="10">
        <text>L-threonyl-[protein] + ATP = O-phospho-L-threonyl-[protein] + ADP + H(+)</text>
        <dbReference type="Rhea" id="RHEA:46608"/>
        <dbReference type="Rhea" id="RHEA-COMP:11060"/>
        <dbReference type="Rhea" id="RHEA-COMP:11605"/>
        <dbReference type="ChEBI" id="CHEBI:15378"/>
        <dbReference type="ChEBI" id="CHEBI:30013"/>
        <dbReference type="ChEBI" id="CHEBI:30616"/>
        <dbReference type="ChEBI" id="CHEBI:61977"/>
        <dbReference type="ChEBI" id="CHEBI:456216"/>
        <dbReference type="EC" id="2.7.11.1"/>
    </reaction>
</comment>
<evidence type="ECO:0000256" key="4">
    <source>
        <dbReference type="ARBA" id="ARBA00022527"/>
    </source>
</evidence>